<dbReference type="EMBL" id="JACBYE010000008">
    <property type="protein sequence ID" value="NYS92950.1"/>
    <property type="molecule type" value="Genomic_DNA"/>
</dbReference>
<dbReference type="RefSeq" id="WP_179912709.1">
    <property type="nucleotide sequence ID" value="NZ_JACBYE010000008.1"/>
</dbReference>
<name>A0A853ER12_9MICO</name>
<evidence type="ECO:0000313" key="1">
    <source>
        <dbReference type="EMBL" id="NYS92950.1"/>
    </source>
</evidence>
<dbReference type="InterPro" id="IPR017519">
    <property type="entry name" value="CHP03085"/>
</dbReference>
<dbReference type="InterPro" id="IPR017517">
    <property type="entry name" value="Maleyloyr_isom"/>
</dbReference>
<comment type="caution">
    <text evidence="1">The sequence shown here is derived from an EMBL/GenBank/DDBJ whole genome shotgun (WGS) entry which is preliminary data.</text>
</comment>
<reference evidence="1 2" key="1">
    <citation type="submission" date="2020-07" db="EMBL/GenBank/DDBJ databases">
        <title>MOT database genomes.</title>
        <authorList>
            <person name="Joseph S."/>
            <person name="Aduse-Opoku J."/>
            <person name="Hashim A."/>
            <person name="Wade W."/>
            <person name="Curtis M."/>
        </authorList>
    </citation>
    <scope>NUCLEOTIDE SEQUENCE [LARGE SCALE GENOMIC DNA]</scope>
    <source>
        <strain evidence="1 2">DSM 100099</strain>
    </source>
</reference>
<dbReference type="Proteomes" id="UP000561011">
    <property type="component" value="Unassembled WGS sequence"/>
</dbReference>
<dbReference type="AlphaFoldDB" id="A0A853ER12"/>
<protein>
    <submittedName>
        <fullName evidence="1">TIGR03085 family protein</fullName>
    </submittedName>
</protein>
<proteinExistence type="predicted"/>
<dbReference type="InterPro" id="IPR034660">
    <property type="entry name" value="DinB/YfiT-like"/>
</dbReference>
<dbReference type="SUPFAM" id="SSF109854">
    <property type="entry name" value="DinB/YfiT-like putative metalloenzymes"/>
    <property type="match status" value="1"/>
</dbReference>
<sequence length="214" mass="22767">MTQTWSATERADLAQTLLAAGPGAPTLCAGWQTQHLAAHLVLRDRTPWRMSPGRLESVAATSADPQGYAALVAQVAEGPGRLSPGYWFSEQMNLLELFVHSEDVRRAGPDGARSTEIGPDYAKALWKQFRLFSRMLLRPAPVGVVLVVTDGPRVVARKPRSGAGTVVVTGELADVILFAFGRGTSTDLTFQGDDADVRALLARFPGPGGASSQA</sequence>
<keyword evidence="2" id="KW-1185">Reference proteome</keyword>
<dbReference type="NCBIfam" id="TIGR03085">
    <property type="entry name" value="TIGR03085 family metal-binding protein"/>
    <property type="match status" value="1"/>
</dbReference>
<evidence type="ECO:0000313" key="2">
    <source>
        <dbReference type="Proteomes" id="UP000561011"/>
    </source>
</evidence>
<dbReference type="NCBIfam" id="TIGR03083">
    <property type="entry name" value="maleylpyruvate isomerase family mycothiol-dependent enzyme"/>
    <property type="match status" value="1"/>
</dbReference>
<accession>A0A853ER12</accession>
<organism evidence="1 2">
    <name type="scientific">Sanguibacter inulinus</name>
    <dbReference type="NCBI Taxonomy" id="60922"/>
    <lineage>
        <taxon>Bacteria</taxon>
        <taxon>Bacillati</taxon>
        <taxon>Actinomycetota</taxon>
        <taxon>Actinomycetes</taxon>
        <taxon>Micrococcales</taxon>
        <taxon>Sanguibacteraceae</taxon>
        <taxon>Sanguibacter</taxon>
    </lineage>
</organism>
<gene>
    <name evidence="1" type="ORF">HZZ10_05335</name>
</gene>